<gene>
    <name evidence="6" type="ORF">NCTC10815_00535</name>
</gene>
<dbReference type="SUPFAM" id="SSF102705">
    <property type="entry name" value="NIF3 (NGG1p interacting factor 3)-like"/>
    <property type="match status" value="1"/>
</dbReference>
<dbReference type="Pfam" id="PF01784">
    <property type="entry name" value="DUF34_NIF3"/>
    <property type="match status" value="1"/>
</dbReference>
<dbReference type="InterPro" id="IPR015867">
    <property type="entry name" value="N-reg_PII/ATP_PRibTrfase_C"/>
</dbReference>
<dbReference type="EMBL" id="UGPG01000001">
    <property type="protein sequence ID" value="STY43247.1"/>
    <property type="molecule type" value="Genomic_DNA"/>
</dbReference>
<feature type="binding site" evidence="5">
    <location>
        <position position="336"/>
    </location>
    <ligand>
        <name>a divalent metal cation</name>
        <dbReference type="ChEBI" id="CHEBI:60240"/>
        <label>1</label>
    </ligand>
</feature>
<feature type="binding site" evidence="5">
    <location>
        <position position="67"/>
    </location>
    <ligand>
        <name>a divalent metal cation</name>
        <dbReference type="ChEBI" id="CHEBI:60240"/>
        <label>1</label>
    </ligand>
</feature>
<dbReference type="InterPro" id="IPR036069">
    <property type="entry name" value="DUF34/NIF3_sf"/>
</dbReference>
<comment type="similarity">
    <text evidence="1 4">Belongs to the GTP cyclohydrolase I type 2/NIF3 family.</text>
</comment>
<dbReference type="GO" id="GO:0046872">
    <property type="term" value="F:metal ion binding"/>
    <property type="evidence" value="ECO:0007669"/>
    <property type="project" value="UniProtKB-UniRule"/>
</dbReference>
<dbReference type="RefSeq" id="WP_115345604.1">
    <property type="nucleotide sequence ID" value="NZ_UGPG01000001.1"/>
</dbReference>
<evidence type="ECO:0000256" key="4">
    <source>
        <dbReference type="PIRNR" id="PIRNR037489"/>
    </source>
</evidence>
<evidence type="ECO:0000256" key="2">
    <source>
        <dbReference type="ARBA" id="ARBA00022112"/>
    </source>
</evidence>
<accession>A0A378MA59</accession>
<evidence type="ECO:0000256" key="3">
    <source>
        <dbReference type="ARBA" id="ARBA00022723"/>
    </source>
</evidence>
<sequence>MKVANGFEYAAILGKIAPKYLAMEGDVIGLQVGDLSKKVRKIMFTLDVLEPVVEEAIEKNVDMIISHHAFFYRPLKKIDTSTGQGRMIRKLIKHDIIVYNAHTNLDIAPDGVNDYLADALGLTDTETIVSTYQEPFVKIAVYVPQDAEEKVRTALYNNGAGEVGNDYKDTSFSYEGKGRFTPTGDADPAIGEVNEPTIVNEIKIETIIPKHLEETVIKAVRSVHPYEEPVIDCFDLSNLTYEQGLGRVGLLPKKISMPAFIDHLKSELAIENVRFIGDIGKDVEKVAIIGGDGNKFIHQVKRTGADVYVTGDIYYHTGHDLLDLGLSTVDAGHHIEKIVKSVLKTKYQKEADNLKYDVELIVSEANTDPFLFQ</sequence>
<evidence type="ECO:0000256" key="1">
    <source>
        <dbReference type="ARBA" id="ARBA00006964"/>
    </source>
</evidence>
<dbReference type="GO" id="GO:0005737">
    <property type="term" value="C:cytoplasm"/>
    <property type="evidence" value="ECO:0007669"/>
    <property type="project" value="TreeGrafter"/>
</dbReference>
<proteinExistence type="inferred from homology"/>
<dbReference type="PANTHER" id="PTHR13799:SF14">
    <property type="entry name" value="GTP CYCLOHYDROLASE 1 TYPE 2 HOMOLOG"/>
    <property type="match status" value="1"/>
</dbReference>
<name>A0A378MA59_LISGR</name>
<dbReference type="Gene3D" id="3.30.70.120">
    <property type="match status" value="1"/>
</dbReference>
<feature type="binding site" evidence="5">
    <location>
        <position position="106"/>
    </location>
    <ligand>
        <name>a divalent metal cation</name>
        <dbReference type="ChEBI" id="CHEBI:60240"/>
        <label>1</label>
    </ligand>
</feature>
<dbReference type="PANTHER" id="PTHR13799">
    <property type="entry name" value="NGG1 INTERACTING FACTOR 3"/>
    <property type="match status" value="1"/>
</dbReference>
<evidence type="ECO:0000313" key="7">
    <source>
        <dbReference type="Proteomes" id="UP000254879"/>
    </source>
</evidence>
<keyword evidence="3 4" id="KW-0479">Metal-binding</keyword>
<evidence type="ECO:0000256" key="5">
    <source>
        <dbReference type="PIRSR" id="PIRSR602678-1"/>
    </source>
</evidence>
<organism evidence="6 7">
    <name type="scientific">Listeria grayi</name>
    <name type="common">Listeria murrayi</name>
    <dbReference type="NCBI Taxonomy" id="1641"/>
    <lineage>
        <taxon>Bacteria</taxon>
        <taxon>Bacillati</taxon>
        <taxon>Bacillota</taxon>
        <taxon>Bacilli</taxon>
        <taxon>Bacillales</taxon>
        <taxon>Listeriaceae</taxon>
        <taxon>Listeria</taxon>
    </lineage>
</organism>
<evidence type="ECO:0000313" key="6">
    <source>
        <dbReference type="EMBL" id="STY43247.1"/>
    </source>
</evidence>
<dbReference type="FunFam" id="3.40.1390.30:FF:000001">
    <property type="entry name" value="GTP cyclohydrolase 1 type 2"/>
    <property type="match status" value="1"/>
</dbReference>
<feature type="binding site" evidence="5">
    <location>
        <position position="333"/>
    </location>
    <ligand>
        <name>a divalent metal cation</name>
        <dbReference type="ChEBI" id="CHEBI:60240"/>
        <label>1</label>
    </ligand>
</feature>
<reference evidence="6 7" key="1">
    <citation type="submission" date="2018-06" db="EMBL/GenBank/DDBJ databases">
        <authorList>
            <consortium name="Pathogen Informatics"/>
            <person name="Doyle S."/>
        </authorList>
    </citation>
    <scope>NUCLEOTIDE SEQUENCE [LARGE SCALE GENOMIC DNA]</scope>
    <source>
        <strain evidence="7">NCTC 10815</strain>
    </source>
</reference>
<dbReference type="InterPro" id="IPR017221">
    <property type="entry name" value="DUF34/NIF3_bac"/>
</dbReference>
<dbReference type="PIRSF" id="PIRSF037489">
    <property type="entry name" value="UCP037489_NIF3_YqfO"/>
    <property type="match status" value="1"/>
</dbReference>
<dbReference type="NCBIfam" id="TIGR00486">
    <property type="entry name" value="YbgI_SA1388"/>
    <property type="match status" value="1"/>
</dbReference>
<dbReference type="InterPro" id="IPR002678">
    <property type="entry name" value="DUF34/NIF3"/>
</dbReference>
<dbReference type="Gene3D" id="3.40.1390.30">
    <property type="entry name" value="NIF3 (NGG1p interacting factor 3)-like"/>
    <property type="match status" value="1"/>
</dbReference>
<dbReference type="Proteomes" id="UP000254879">
    <property type="component" value="Unassembled WGS sequence"/>
</dbReference>
<dbReference type="AlphaFoldDB" id="A0A378MA59"/>
<feature type="binding site" evidence="5">
    <location>
        <position position="68"/>
    </location>
    <ligand>
        <name>a divalent metal cation</name>
        <dbReference type="ChEBI" id="CHEBI:60240"/>
        <label>1</label>
    </ligand>
</feature>
<protein>
    <recommendedName>
        <fullName evidence="2 4">GTP cyclohydrolase 1 type 2 homolog</fullName>
    </recommendedName>
</protein>